<protein>
    <submittedName>
        <fullName evidence="6">Voltage-gated chloride channel protein</fullName>
    </submittedName>
</protein>
<evidence type="ECO:0000256" key="3">
    <source>
        <dbReference type="ARBA" id="ARBA00022989"/>
    </source>
</evidence>
<dbReference type="Pfam" id="PF00654">
    <property type="entry name" value="Voltage_CLC"/>
    <property type="match status" value="1"/>
</dbReference>
<evidence type="ECO:0000256" key="1">
    <source>
        <dbReference type="ARBA" id="ARBA00004141"/>
    </source>
</evidence>
<feature type="transmembrane region" description="Helical" evidence="5">
    <location>
        <begin position="221"/>
        <end position="242"/>
    </location>
</feature>
<dbReference type="InterPro" id="IPR050368">
    <property type="entry name" value="ClC-type_chloride_channel"/>
</dbReference>
<feature type="transmembrane region" description="Helical" evidence="5">
    <location>
        <begin position="187"/>
        <end position="209"/>
    </location>
</feature>
<evidence type="ECO:0000256" key="5">
    <source>
        <dbReference type="SAM" id="Phobius"/>
    </source>
</evidence>
<evidence type="ECO:0000313" key="6">
    <source>
        <dbReference type="EMBL" id="RNM31457.1"/>
    </source>
</evidence>
<dbReference type="EMBL" id="RJQC01000001">
    <property type="protein sequence ID" value="RNM31457.1"/>
    <property type="molecule type" value="Genomic_DNA"/>
</dbReference>
<feature type="transmembrane region" description="Helical" evidence="5">
    <location>
        <begin position="301"/>
        <end position="321"/>
    </location>
</feature>
<proteinExistence type="predicted"/>
<dbReference type="InterPro" id="IPR001807">
    <property type="entry name" value="ClC"/>
</dbReference>
<comment type="subcellular location">
    <subcellularLocation>
        <location evidence="1">Membrane</location>
        <topology evidence="1">Multi-pass membrane protein</topology>
    </subcellularLocation>
</comment>
<dbReference type="GO" id="GO:0016020">
    <property type="term" value="C:membrane"/>
    <property type="evidence" value="ECO:0007669"/>
    <property type="project" value="UniProtKB-SubCell"/>
</dbReference>
<keyword evidence="7" id="KW-1185">Reference proteome</keyword>
<feature type="transmembrane region" description="Helical" evidence="5">
    <location>
        <begin position="61"/>
        <end position="81"/>
    </location>
</feature>
<gene>
    <name evidence="6" type="ORF">EDX97_02560</name>
</gene>
<feature type="transmembrane region" description="Helical" evidence="5">
    <location>
        <begin position="22"/>
        <end position="49"/>
    </location>
</feature>
<evidence type="ECO:0000256" key="2">
    <source>
        <dbReference type="ARBA" id="ARBA00022692"/>
    </source>
</evidence>
<evidence type="ECO:0000256" key="4">
    <source>
        <dbReference type="ARBA" id="ARBA00023136"/>
    </source>
</evidence>
<keyword evidence="3 5" id="KW-1133">Transmembrane helix</keyword>
<dbReference type="AlphaFoldDB" id="A0A3N0I3G6"/>
<feature type="transmembrane region" description="Helical" evidence="5">
    <location>
        <begin position="101"/>
        <end position="119"/>
    </location>
</feature>
<dbReference type="InterPro" id="IPR014743">
    <property type="entry name" value="Cl-channel_core"/>
</dbReference>
<accession>A0A3N0I3G6</accession>
<dbReference type="SUPFAM" id="SSF81340">
    <property type="entry name" value="Clc chloride channel"/>
    <property type="match status" value="1"/>
</dbReference>
<sequence>MGENMTFFEDGFKKNGLIWLRYIYFAFVGCLIGAIIGLAETIFCLGLNWIFKIRVGHEMSLLIAMPFVGLLIIFIFVKYGGQSKEGMNLVFKVDQGKSRTITYRLVPCMVLSTWLTHLVGGSVGREGVAVQIGATLSYRIGKKLPFSIPKSMLLETGIAAGFSGLFGTPIAAAFFGLEVLVSGAIRYEGLCSALTGSFMAAYISSLFGIHAEQFALPHVSITFFLMLRVILLGIICAFIGMFFSKSLQFMRNNLAKLWPNPYQRIFIMGIICAGLLALFDQGRYSGLGVNLIDAAMHGQTIYPWDWILKLVMTVLVLASGFQGGEVMPLFSIGTCLGYWIGSLIGIPPMFAAAMGYAALFAAGTNTLLAPIAIGMEIFGTQYFLPIFIVCAIAFLLNKNHSIYVLQRNLRL</sequence>
<dbReference type="GO" id="GO:0015108">
    <property type="term" value="F:chloride transmembrane transporter activity"/>
    <property type="evidence" value="ECO:0007669"/>
    <property type="project" value="InterPro"/>
</dbReference>
<dbReference type="Gene3D" id="1.10.3080.10">
    <property type="entry name" value="Clc chloride channel"/>
    <property type="match status" value="1"/>
</dbReference>
<feature type="transmembrane region" description="Helical" evidence="5">
    <location>
        <begin position="262"/>
        <end position="280"/>
    </location>
</feature>
<reference evidence="6 7" key="1">
    <citation type="submission" date="2018-11" db="EMBL/GenBank/DDBJ databases">
        <title>Clostridium sp. nov., a member of the family Erysipelotrichaceae isolated from pig faeces.</title>
        <authorList>
            <person name="Chang Y.-H."/>
        </authorList>
    </citation>
    <scope>NUCLEOTIDE SEQUENCE [LARGE SCALE GENOMIC DNA]</scope>
    <source>
        <strain evidence="6 7">YH-panp20</strain>
    </source>
</reference>
<keyword evidence="4 5" id="KW-0472">Membrane</keyword>
<feature type="transmembrane region" description="Helical" evidence="5">
    <location>
        <begin position="152"/>
        <end position="175"/>
    </location>
</feature>
<evidence type="ECO:0000313" key="7">
    <source>
        <dbReference type="Proteomes" id="UP000276568"/>
    </source>
</evidence>
<dbReference type="PANTHER" id="PTHR43427">
    <property type="entry name" value="CHLORIDE CHANNEL PROTEIN CLC-E"/>
    <property type="match status" value="1"/>
</dbReference>
<name>A0A3N0I3G6_9FIRM</name>
<feature type="transmembrane region" description="Helical" evidence="5">
    <location>
        <begin position="379"/>
        <end position="397"/>
    </location>
</feature>
<organism evidence="6 7">
    <name type="scientific">Absicoccus porci</name>
    <dbReference type="NCBI Taxonomy" id="2486576"/>
    <lineage>
        <taxon>Bacteria</taxon>
        <taxon>Bacillati</taxon>
        <taxon>Bacillota</taxon>
        <taxon>Erysipelotrichia</taxon>
        <taxon>Erysipelotrichales</taxon>
        <taxon>Erysipelotrichaceae</taxon>
        <taxon>Absicoccus</taxon>
    </lineage>
</organism>
<dbReference type="PANTHER" id="PTHR43427:SF12">
    <property type="entry name" value="CHLORIDE TRANSPORTER"/>
    <property type="match status" value="1"/>
</dbReference>
<dbReference type="OrthoDB" id="9767361at2"/>
<comment type="caution">
    <text evidence="6">The sequence shown here is derived from an EMBL/GenBank/DDBJ whole genome shotgun (WGS) entry which is preliminary data.</text>
</comment>
<dbReference type="Proteomes" id="UP000276568">
    <property type="component" value="Unassembled WGS sequence"/>
</dbReference>
<keyword evidence="2 5" id="KW-0812">Transmembrane</keyword>